<evidence type="ECO:0000256" key="27">
    <source>
        <dbReference type="ARBA" id="ARBA00047509"/>
    </source>
</evidence>
<name>A0A8C4SBH4_ERPCA</name>
<dbReference type="Pfam" id="PF00777">
    <property type="entry name" value="Glyco_transf_29"/>
    <property type="match status" value="1"/>
</dbReference>
<dbReference type="GO" id="GO:0032580">
    <property type="term" value="C:Golgi cisterna membrane"/>
    <property type="evidence" value="ECO:0007669"/>
    <property type="project" value="UniProtKB-SubCell"/>
</dbReference>
<dbReference type="GeneTree" id="ENSGT00940000154725"/>
<comment type="subcellular location">
    <subcellularLocation>
        <location evidence="1">Golgi apparatus membrane</location>
        <topology evidence="1">Single-pass type II membrane protein</topology>
    </subcellularLocation>
    <subcellularLocation>
        <location evidence="18">Golgi apparatus</location>
        <location evidence="18">Golgi stack membrane</location>
    </subcellularLocation>
    <subcellularLocation>
        <location evidence="2">Secreted</location>
    </subcellularLocation>
</comment>
<reference evidence="34" key="2">
    <citation type="submission" date="2025-08" db="UniProtKB">
        <authorList>
            <consortium name="Ensembl"/>
        </authorList>
    </citation>
    <scope>IDENTIFICATION</scope>
</reference>
<dbReference type="FunFam" id="3.90.1480.20:FF:000002">
    <property type="entry name" value="CMP-N-acetylneuraminate-beta-galactosamide- alpha-2,3-sialyltransferase 2"/>
    <property type="match status" value="1"/>
</dbReference>
<evidence type="ECO:0000256" key="4">
    <source>
        <dbReference type="ARBA" id="ARBA00004934"/>
    </source>
</evidence>
<evidence type="ECO:0000256" key="11">
    <source>
        <dbReference type="ARBA" id="ARBA00022989"/>
    </source>
</evidence>
<keyword evidence="8" id="KW-0808">Transferase</keyword>
<evidence type="ECO:0000256" key="14">
    <source>
        <dbReference type="ARBA" id="ARBA00023136"/>
    </source>
</evidence>
<keyword evidence="15" id="KW-1015">Disulfide bond</keyword>
<evidence type="ECO:0000256" key="1">
    <source>
        <dbReference type="ARBA" id="ARBA00004323"/>
    </source>
</evidence>
<evidence type="ECO:0000256" key="13">
    <source>
        <dbReference type="ARBA" id="ARBA00023098"/>
    </source>
</evidence>
<evidence type="ECO:0000256" key="19">
    <source>
        <dbReference type="ARBA" id="ARBA00039106"/>
    </source>
</evidence>
<keyword evidence="13" id="KW-0443">Lipid metabolism</keyword>
<dbReference type="GO" id="GO:0097503">
    <property type="term" value="P:sialylation"/>
    <property type="evidence" value="ECO:0007669"/>
    <property type="project" value="TreeGrafter"/>
</dbReference>
<dbReference type="Ensembl" id="ENSECRT00000014553.1">
    <property type="protein sequence ID" value="ENSECRP00000014304.1"/>
    <property type="gene ID" value="ENSECRG00000009552.1"/>
</dbReference>
<evidence type="ECO:0000313" key="35">
    <source>
        <dbReference type="Proteomes" id="UP000694620"/>
    </source>
</evidence>
<dbReference type="EC" id="2.4.3.4" evidence="20"/>
<evidence type="ECO:0000256" key="9">
    <source>
        <dbReference type="ARBA" id="ARBA00022692"/>
    </source>
</evidence>
<evidence type="ECO:0000256" key="2">
    <source>
        <dbReference type="ARBA" id="ARBA00004613"/>
    </source>
</evidence>
<dbReference type="GO" id="GO:0006629">
    <property type="term" value="P:lipid metabolic process"/>
    <property type="evidence" value="ECO:0007669"/>
    <property type="project" value="UniProtKB-KW"/>
</dbReference>
<evidence type="ECO:0000256" key="24">
    <source>
        <dbReference type="ARBA" id="ARBA00043673"/>
    </source>
</evidence>
<comment type="catalytic activity">
    <reaction evidence="28">
        <text>a globoside GalGb4Cer + CMP-N-acetyl-beta-neuraminate = a globoside MSGG + CMP + H(+)</text>
        <dbReference type="Rhea" id="RHEA:65372"/>
        <dbReference type="ChEBI" id="CHEBI:15378"/>
        <dbReference type="ChEBI" id="CHEBI:57812"/>
        <dbReference type="ChEBI" id="CHEBI:60377"/>
        <dbReference type="ChEBI" id="CHEBI:140623"/>
        <dbReference type="ChEBI" id="CHEBI:140691"/>
    </reaction>
    <physiologicalReaction direction="left-to-right" evidence="28">
        <dbReference type="Rhea" id="RHEA:65373"/>
    </physiologicalReaction>
</comment>
<evidence type="ECO:0000256" key="5">
    <source>
        <dbReference type="ARBA" id="ARBA00006003"/>
    </source>
</evidence>
<sequence>MLRFYRARAFLGMFSRKMVYSLALGLSSVLLLCSIFSGKELSMDWILRPGDRSCNLVRKPCGCDTCVSERGKCPWFDSHFDNRISPFLSPMTIFTLDTLVWWLNLQNSRENELNPVLQKLFQVVPNTEWTWAPDPARCRRCAVVGNSGHLLHSNLGQLISSHDYVFRMNRGKTRGYEADVGNKTTHHIMYPESAQDLDKGVHLVLLPFKVQDLHWLASALSTGEIKRTYTRVKTKIQTDRDKIVVINPSFFHYVYRNWTNSQGKYPSTGLLAIMLAVHMCDQVSVFGYGADKLGNWHHYWENNTFGVLFVRQEFTTLTMRWRSFRNFMTSKRLRFTRNSQRKWNAALGIMPDRVRIRLERVSPSSWSTANQSVVCKVIGFGLT</sequence>
<protein>
    <recommendedName>
        <fullName evidence="30">CMP-N-acetylneuraminate-beta-galactosamide-alpha-2,3-sialyltransferase 2</fullName>
        <ecNumber evidence="19">2.4.3.2</ecNumber>
        <ecNumber evidence="20">2.4.3.4</ecNumber>
    </recommendedName>
    <alternativeName>
        <fullName evidence="23">Gal-NAc6S</fullName>
    </alternativeName>
    <alternativeName>
        <fullName evidence="21">Gal-beta-1,3-GalNAc-alpha-2,3-sialyltransferase</fullName>
    </alternativeName>
    <alternativeName>
        <fullName evidence="22">Monosialoganglioside sialyltransferase</fullName>
    </alternativeName>
    <alternativeName>
        <fullName evidence="31">ST3Gal II</fullName>
    </alternativeName>
    <alternativeName>
        <fullName evidence="32">ST3GalA.2</fullName>
    </alternativeName>
    <alternativeName>
        <fullName evidence="33">Sialyltransferase 4B</fullName>
    </alternativeName>
</protein>
<evidence type="ECO:0000256" key="12">
    <source>
        <dbReference type="ARBA" id="ARBA00023034"/>
    </source>
</evidence>
<evidence type="ECO:0000256" key="22">
    <source>
        <dbReference type="ARBA" id="ARBA00042990"/>
    </source>
</evidence>
<evidence type="ECO:0000256" key="6">
    <source>
        <dbReference type="ARBA" id="ARBA00022525"/>
    </source>
</evidence>
<keyword evidence="16" id="KW-0325">Glycoprotein</keyword>
<dbReference type="InterPro" id="IPR051757">
    <property type="entry name" value="Beta-gal_alpha2-3_sialyltrans"/>
</dbReference>
<accession>A0A8C4SBH4</accession>
<evidence type="ECO:0000256" key="26">
    <source>
        <dbReference type="ARBA" id="ARBA00043816"/>
    </source>
</evidence>
<comment type="catalytic activity">
    <reaction evidence="24">
        <text>a ganglioside GA1 (d18:1(4E)) + CMP-N-acetyl-beta-neuraminate = a ganglioside GM1b (d18:1(4E)) + CMP + H(+)</text>
        <dbReference type="Rhea" id="RHEA:47560"/>
        <dbReference type="ChEBI" id="CHEBI:15378"/>
        <dbReference type="ChEBI" id="CHEBI:27938"/>
        <dbReference type="ChEBI" id="CHEBI:57812"/>
        <dbReference type="ChEBI" id="CHEBI:60377"/>
        <dbReference type="ChEBI" id="CHEBI:78568"/>
    </reaction>
    <physiologicalReaction direction="left-to-right" evidence="24">
        <dbReference type="Rhea" id="RHEA:47561"/>
    </physiologicalReaction>
</comment>
<dbReference type="GO" id="GO:0047288">
    <property type="term" value="F:beta-D-galactosyl-(1-&gt;3)-N-acetyl-beta-D-galactosaminide alpha-2,3- sialyltransferase"/>
    <property type="evidence" value="ECO:0007669"/>
    <property type="project" value="UniProtKB-EC"/>
</dbReference>
<comment type="catalytic activity">
    <reaction evidence="17">
        <text>a beta-D-galactosyl-(1-&gt;3)-N-acetyl-alpha-D-galactosaminyl derivative + CMP-N-acetyl-beta-neuraminate = an N-acetyl-alpha-neuraminyl-(2-&gt;3)-beta-D-galactosyl-(1-&gt;3)-N-acetyl-alpha-D-galactosaminyl derivative + CMP + H(+)</text>
        <dbReference type="Rhea" id="RHEA:21616"/>
        <dbReference type="ChEBI" id="CHEBI:15378"/>
        <dbReference type="ChEBI" id="CHEBI:57812"/>
        <dbReference type="ChEBI" id="CHEBI:60377"/>
        <dbReference type="ChEBI" id="CHEBI:133470"/>
        <dbReference type="ChEBI" id="CHEBI:139596"/>
        <dbReference type="EC" id="2.4.3.4"/>
    </reaction>
    <physiologicalReaction direction="left-to-right" evidence="17">
        <dbReference type="Rhea" id="RHEA:21617"/>
    </physiologicalReaction>
</comment>
<evidence type="ECO:0000256" key="3">
    <source>
        <dbReference type="ARBA" id="ARBA00004922"/>
    </source>
</evidence>
<reference evidence="34" key="3">
    <citation type="submission" date="2025-09" db="UniProtKB">
        <authorList>
            <consortium name="Ensembl"/>
        </authorList>
    </citation>
    <scope>IDENTIFICATION</scope>
</reference>
<dbReference type="Proteomes" id="UP000694620">
    <property type="component" value="Chromosome 10"/>
</dbReference>
<evidence type="ECO:0000256" key="28">
    <source>
        <dbReference type="ARBA" id="ARBA00052027"/>
    </source>
</evidence>
<evidence type="ECO:0000256" key="17">
    <source>
        <dbReference type="ARBA" id="ARBA00036292"/>
    </source>
</evidence>
<organism evidence="34 35">
    <name type="scientific">Erpetoichthys calabaricus</name>
    <name type="common">Rope fish</name>
    <name type="synonym">Calamoichthys calabaricus</name>
    <dbReference type="NCBI Taxonomy" id="27687"/>
    <lineage>
        <taxon>Eukaryota</taxon>
        <taxon>Metazoa</taxon>
        <taxon>Chordata</taxon>
        <taxon>Craniata</taxon>
        <taxon>Vertebrata</taxon>
        <taxon>Euteleostomi</taxon>
        <taxon>Actinopterygii</taxon>
        <taxon>Polypteriformes</taxon>
        <taxon>Polypteridae</taxon>
        <taxon>Erpetoichthys</taxon>
    </lineage>
</organism>
<keyword evidence="14" id="KW-0472">Membrane</keyword>
<evidence type="ECO:0000256" key="18">
    <source>
        <dbReference type="ARBA" id="ARBA00037859"/>
    </source>
</evidence>
<dbReference type="PANTHER" id="PTHR46032:SF5">
    <property type="entry name" value="ST3 BETA-GALACTOSIDE ALPHA-2,3-SIALYLTRANSFERASE 8"/>
    <property type="match status" value="1"/>
</dbReference>
<comment type="pathway">
    <text evidence="3">Protein modification; protein glycosylation.</text>
</comment>
<dbReference type="AlphaFoldDB" id="A0A8C4SBH4"/>
<dbReference type="InterPro" id="IPR001675">
    <property type="entry name" value="Glyco_trans_29"/>
</dbReference>
<comment type="catalytic activity">
    <reaction evidence="27">
        <text>ganglioside GM1 (d18:1(4E)/18:0) + CMP-N-acetyl-beta-neuraminate = ganglioside GD1a (18:1(4E)/18:0) + CMP + H(+)</text>
        <dbReference type="Rhea" id="RHEA:48248"/>
        <dbReference type="ChEBI" id="CHEBI:15378"/>
        <dbReference type="ChEBI" id="CHEBI:57812"/>
        <dbReference type="ChEBI" id="CHEBI:60377"/>
        <dbReference type="ChEBI" id="CHEBI:73110"/>
        <dbReference type="ChEBI" id="CHEBI:90153"/>
    </reaction>
    <physiologicalReaction direction="left-to-right" evidence="27">
        <dbReference type="Rhea" id="RHEA:48249"/>
    </physiologicalReaction>
</comment>
<reference evidence="34" key="1">
    <citation type="submission" date="2021-06" db="EMBL/GenBank/DDBJ databases">
        <authorList>
            <consortium name="Wellcome Sanger Institute Data Sharing"/>
        </authorList>
    </citation>
    <scope>NUCLEOTIDE SEQUENCE [LARGE SCALE GENOMIC DNA]</scope>
</reference>
<keyword evidence="10" id="KW-0735">Signal-anchor</keyword>
<evidence type="ECO:0000256" key="29">
    <source>
        <dbReference type="ARBA" id="ARBA00062545"/>
    </source>
</evidence>
<evidence type="ECO:0000256" key="33">
    <source>
        <dbReference type="ARBA" id="ARBA00082805"/>
    </source>
</evidence>
<keyword evidence="11" id="KW-1133">Transmembrane helix</keyword>
<evidence type="ECO:0000256" key="31">
    <source>
        <dbReference type="ARBA" id="ARBA00081228"/>
    </source>
</evidence>
<keyword evidence="35" id="KW-1185">Reference proteome</keyword>
<dbReference type="InterPro" id="IPR038578">
    <property type="entry name" value="GT29-like_sf"/>
</dbReference>
<evidence type="ECO:0000313" key="34">
    <source>
        <dbReference type="Ensembl" id="ENSECRP00000014304.1"/>
    </source>
</evidence>
<evidence type="ECO:0000256" key="7">
    <source>
        <dbReference type="ARBA" id="ARBA00022676"/>
    </source>
</evidence>
<evidence type="ECO:0000256" key="30">
    <source>
        <dbReference type="ARBA" id="ARBA00072809"/>
    </source>
</evidence>
<keyword evidence="6" id="KW-0964">Secreted</keyword>
<dbReference type="Gene3D" id="3.90.1480.20">
    <property type="entry name" value="Glycosyl transferase family 29"/>
    <property type="match status" value="1"/>
</dbReference>
<keyword evidence="9" id="KW-0812">Transmembrane</keyword>
<evidence type="ECO:0000256" key="10">
    <source>
        <dbReference type="ARBA" id="ARBA00022968"/>
    </source>
</evidence>
<dbReference type="PANTHER" id="PTHR46032">
    <property type="entry name" value="ALPHA-2,3-SIALYLTRANSFERASE ST3GAL I ISOFORM X1"/>
    <property type="match status" value="1"/>
</dbReference>
<dbReference type="GO" id="GO:0005576">
    <property type="term" value="C:extracellular region"/>
    <property type="evidence" value="ECO:0007669"/>
    <property type="project" value="UniProtKB-SubCell"/>
</dbReference>
<evidence type="ECO:0000256" key="21">
    <source>
        <dbReference type="ARBA" id="ARBA00042448"/>
    </source>
</evidence>
<evidence type="ECO:0000256" key="25">
    <source>
        <dbReference type="ARBA" id="ARBA00043773"/>
    </source>
</evidence>
<keyword evidence="7" id="KW-0328">Glycosyltransferase</keyword>
<keyword evidence="12" id="KW-0333">Golgi apparatus</keyword>
<dbReference type="GO" id="GO:0003836">
    <property type="term" value="F:beta-galactoside (CMP) alpha-2,3-sialyltransferase activity"/>
    <property type="evidence" value="ECO:0007669"/>
    <property type="project" value="UniProtKB-EC"/>
</dbReference>
<evidence type="ECO:0000256" key="20">
    <source>
        <dbReference type="ARBA" id="ARBA00039107"/>
    </source>
</evidence>
<comment type="pathway">
    <text evidence="4">Glycolipid biosynthesis.</text>
</comment>
<evidence type="ECO:0000256" key="15">
    <source>
        <dbReference type="ARBA" id="ARBA00023157"/>
    </source>
</evidence>
<dbReference type="CDD" id="cd23966">
    <property type="entry name" value="GT29_ST3GAL1_2"/>
    <property type="match status" value="1"/>
</dbReference>
<comment type="catalytic activity">
    <reaction evidence="25">
        <text>a ganglioside GM1 (d18:1(4E)) + CMP-N-acetyl-beta-neuraminate = a ganglioside GD1a (d18:1(4E)) + CMP + H(+)</text>
        <dbReference type="Rhea" id="RHEA:18021"/>
        <dbReference type="ChEBI" id="CHEBI:15378"/>
        <dbReference type="ChEBI" id="CHEBI:57812"/>
        <dbReference type="ChEBI" id="CHEBI:60377"/>
        <dbReference type="ChEBI" id="CHEBI:77709"/>
        <dbReference type="ChEBI" id="CHEBI:78445"/>
        <dbReference type="EC" id="2.4.3.2"/>
    </reaction>
    <physiologicalReaction direction="left-to-right" evidence="25">
        <dbReference type="Rhea" id="RHEA:18022"/>
    </physiologicalReaction>
</comment>
<dbReference type="GO" id="GO:0000139">
    <property type="term" value="C:Golgi membrane"/>
    <property type="evidence" value="ECO:0007669"/>
    <property type="project" value="UniProtKB-SubCell"/>
</dbReference>
<evidence type="ECO:0000256" key="16">
    <source>
        <dbReference type="ARBA" id="ARBA00023180"/>
    </source>
</evidence>
<evidence type="ECO:0000256" key="32">
    <source>
        <dbReference type="ARBA" id="ARBA00081332"/>
    </source>
</evidence>
<dbReference type="EC" id="2.4.3.2" evidence="19"/>
<comment type="subunit">
    <text evidence="29">Homodimer; disulfide-linked. Homodimer formation occurs in the endoplasmic reticulum.</text>
</comment>
<comment type="similarity">
    <text evidence="5">Belongs to the glycosyltransferase 29 family.</text>
</comment>
<evidence type="ECO:0000256" key="8">
    <source>
        <dbReference type="ARBA" id="ARBA00022679"/>
    </source>
</evidence>
<evidence type="ECO:0000256" key="23">
    <source>
        <dbReference type="ARBA" id="ARBA00042991"/>
    </source>
</evidence>
<gene>
    <name evidence="34" type="primary">st3gal8</name>
</gene>
<proteinExistence type="inferred from homology"/>
<comment type="catalytic activity">
    <reaction evidence="26">
        <text>a ganglioside GA1 + CMP-N-acetyl-beta-neuraminate = a ganglioside GM1b + CMP + H(+)</text>
        <dbReference type="Rhea" id="RHEA:48244"/>
        <dbReference type="ChEBI" id="CHEBI:15378"/>
        <dbReference type="ChEBI" id="CHEBI:57812"/>
        <dbReference type="ChEBI" id="CHEBI:60377"/>
        <dbReference type="ChEBI" id="CHEBI:88069"/>
        <dbReference type="ChEBI" id="CHEBI:90151"/>
    </reaction>
    <physiologicalReaction direction="left-to-right" evidence="26">
        <dbReference type="Rhea" id="RHEA:48245"/>
    </physiologicalReaction>
</comment>